<sequence length="78" mass="8398">MNGVGIKDLQCGESFCLATCLLCHAVALCLLPAGFAANSVGNKQHDKNVVGIDPNNESQARSLASMNLTLLERHQCRW</sequence>
<feature type="signal peptide" evidence="1">
    <location>
        <begin position="1"/>
        <end position="36"/>
    </location>
</feature>
<name>A0A4D9CVD9_9STRA</name>
<organism evidence="2 3">
    <name type="scientific">Nannochloropsis salina CCMP1776</name>
    <dbReference type="NCBI Taxonomy" id="1027361"/>
    <lineage>
        <taxon>Eukaryota</taxon>
        <taxon>Sar</taxon>
        <taxon>Stramenopiles</taxon>
        <taxon>Ochrophyta</taxon>
        <taxon>Eustigmatophyceae</taxon>
        <taxon>Eustigmatales</taxon>
        <taxon>Monodopsidaceae</taxon>
        <taxon>Microchloropsis</taxon>
        <taxon>Microchloropsis salina</taxon>
    </lineage>
</organism>
<comment type="caution">
    <text evidence="2">The sequence shown here is derived from an EMBL/GenBank/DDBJ whole genome shotgun (WGS) entry which is preliminary data.</text>
</comment>
<evidence type="ECO:0000313" key="2">
    <source>
        <dbReference type="EMBL" id="TFJ81443.1"/>
    </source>
</evidence>
<evidence type="ECO:0000313" key="3">
    <source>
        <dbReference type="Proteomes" id="UP000355283"/>
    </source>
</evidence>
<dbReference type="EMBL" id="SDOX01000128">
    <property type="protein sequence ID" value="TFJ81443.1"/>
    <property type="molecule type" value="Genomic_DNA"/>
</dbReference>
<reference evidence="2 3" key="1">
    <citation type="submission" date="2019-01" db="EMBL/GenBank/DDBJ databases">
        <title>Nuclear Genome Assembly of the Microalgal Biofuel strain Nannochloropsis salina CCMP1776.</title>
        <authorList>
            <person name="Hovde B."/>
        </authorList>
    </citation>
    <scope>NUCLEOTIDE SEQUENCE [LARGE SCALE GENOMIC DNA]</scope>
    <source>
        <strain evidence="2 3">CCMP1776</strain>
    </source>
</reference>
<accession>A0A4D9CVD9</accession>
<protein>
    <submittedName>
        <fullName evidence="2">Uncharacterized protein</fullName>
    </submittedName>
</protein>
<dbReference type="AlphaFoldDB" id="A0A4D9CVD9"/>
<proteinExistence type="predicted"/>
<keyword evidence="3" id="KW-1185">Reference proteome</keyword>
<keyword evidence="1" id="KW-0732">Signal</keyword>
<gene>
    <name evidence="2" type="ORF">NSK_007404</name>
</gene>
<evidence type="ECO:0000256" key="1">
    <source>
        <dbReference type="SAM" id="SignalP"/>
    </source>
</evidence>
<feature type="chain" id="PRO_5020029477" evidence="1">
    <location>
        <begin position="37"/>
        <end position="78"/>
    </location>
</feature>
<dbReference type="Proteomes" id="UP000355283">
    <property type="component" value="Unassembled WGS sequence"/>
</dbReference>